<feature type="compositionally biased region" description="Low complexity" evidence="2">
    <location>
        <begin position="453"/>
        <end position="464"/>
    </location>
</feature>
<evidence type="ECO:0000256" key="2">
    <source>
        <dbReference type="SAM" id="MobiDB-lite"/>
    </source>
</evidence>
<feature type="domain" description="Azaphilone pigments biosynthesis cluster protein L N-terminal" evidence="4">
    <location>
        <begin position="2"/>
        <end position="142"/>
    </location>
</feature>
<keyword evidence="3" id="KW-0732">Signal</keyword>
<comment type="caution">
    <text evidence="5">The sequence shown here is derived from an EMBL/GenBank/DDBJ whole genome shotgun (WGS) entry which is preliminary data.</text>
</comment>
<feature type="compositionally biased region" description="Acidic residues" evidence="2">
    <location>
        <begin position="416"/>
        <end position="436"/>
    </location>
</feature>
<organism evidence="5 6">
    <name type="scientific">Fusarium oxysporum</name>
    <name type="common">Fusarium vascular wilt</name>
    <dbReference type="NCBI Taxonomy" id="5507"/>
    <lineage>
        <taxon>Eukaryota</taxon>
        <taxon>Fungi</taxon>
        <taxon>Dikarya</taxon>
        <taxon>Ascomycota</taxon>
        <taxon>Pezizomycotina</taxon>
        <taxon>Sordariomycetes</taxon>
        <taxon>Hypocreomycetidae</taxon>
        <taxon>Hypocreales</taxon>
        <taxon>Nectriaceae</taxon>
        <taxon>Fusarium</taxon>
        <taxon>Fusarium oxysporum species complex</taxon>
    </lineage>
</organism>
<dbReference type="Pfam" id="PF17111">
    <property type="entry name" value="PigL_N"/>
    <property type="match status" value="1"/>
</dbReference>
<reference evidence="5" key="1">
    <citation type="submission" date="2020-02" db="EMBL/GenBank/DDBJ databases">
        <title>Identification and distribution of gene clusters putatively required for synthesis of sphingolipid metabolism inhibitors in phylogenetically diverse species of the filamentous fungus Fusarium.</title>
        <authorList>
            <person name="Kim H.-S."/>
            <person name="Busman M."/>
            <person name="Brown D.W."/>
            <person name="Divon H."/>
            <person name="Uhlig S."/>
            <person name="Proctor R.H."/>
        </authorList>
    </citation>
    <scope>NUCLEOTIDE SEQUENCE [LARGE SCALE GENOMIC DNA]</scope>
    <source>
        <strain evidence="5">NRRL 39464</strain>
    </source>
</reference>
<sequence length="642" mass="72693">MAEVIGLVSSFLTLAAFASKSARKLHNTVKSFRSRPEQVRELSKELEGLCSALQELTETKSSSVKDVDYLALQMPLERCGTTCEEFEQSILKWHSRLGYSRKSLRDWARLKCMGKGIDSFRQQFLEYRCTFSIVVTNINLQLELARIPGSQSAPYLRDAKSEAEKVFHKSLQKSMDSLESAATALREHMRDLLDRLATNSKMPISSDEIEDLTDLWKEWETVRQCLDICSKANDNLEEKIFIVKNHATGNDEFQLLASIDGETTCGKGVGFSWRARQLEGRASDRTFQQATAALARRTNSFLRGVAELEEATKSCGSHTQAVEENGNDGMEEKRDRGLHDVEALTNRCCKRTSTPNNQAETEQQEQQDYGQDMLKSDSIMNRRQVGFARVKIDILSFTRPSPSAHLDQDSMTPSENETDFEGECCDNENNSEDVSEDVYFQKNQSPDGGGEFSSSSRDSTVNRSGADMNTRLMSSEDEVRLDNLECSESEEENWWKIFQLLLPATQYQSLEHILHIHYPRDMMSYPAVLVPAGGTPVDHLSIPRRPTHNPPEMVFLGQELTFDDGSFIGYPSRKGWAEKDVYEPGSSGKSREEIVGFFQIWFFWGLLEDTLRIRIHESNLAKENALGQQVISTRDLPGLVQR</sequence>
<feature type="region of interest" description="Disordered" evidence="2">
    <location>
        <begin position="400"/>
        <end position="470"/>
    </location>
</feature>
<dbReference type="InterPro" id="IPR031348">
    <property type="entry name" value="PigL_N"/>
</dbReference>
<dbReference type="AlphaFoldDB" id="A0A8H5AHC1"/>
<evidence type="ECO:0000256" key="3">
    <source>
        <dbReference type="SAM" id="SignalP"/>
    </source>
</evidence>
<feature type="chain" id="PRO_5034661197" description="Azaphilone pigments biosynthesis cluster protein L N-terminal domain-containing protein" evidence="3">
    <location>
        <begin position="19"/>
        <end position="642"/>
    </location>
</feature>
<evidence type="ECO:0000313" key="5">
    <source>
        <dbReference type="EMBL" id="KAF5264985.1"/>
    </source>
</evidence>
<proteinExistence type="predicted"/>
<evidence type="ECO:0000313" key="6">
    <source>
        <dbReference type="Proteomes" id="UP000558688"/>
    </source>
</evidence>
<evidence type="ECO:0000259" key="4">
    <source>
        <dbReference type="Pfam" id="PF17111"/>
    </source>
</evidence>
<feature type="coiled-coil region" evidence="1">
    <location>
        <begin position="168"/>
        <end position="195"/>
    </location>
</feature>
<gene>
    <name evidence="5" type="ORF">FOXYS1_4207</name>
</gene>
<dbReference type="EMBL" id="JAAFOW010000641">
    <property type="protein sequence ID" value="KAF5264985.1"/>
    <property type="molecule type" value="Genomic_DNA"/>
</dbReference>
<feature type="signal peptide" evidence="3">
    <location>
        <begin position="1"/>
        <end position="18"/>
    </location>
</feature>
<dbReference type="Proteomes" id="UP000558688">
    <property type="component" value="Unassembled WGS sequence"/>
</dbReference>
<keyword evidence="1" id="KW-0175">Coiled coil</keyword>
<accession>A0A8H5AHC1</accession>
<evidence type="ECO:0000256" key="1">
    <source>
        <dbReference type="SAM" id="Coils"/>
    </source>
</evidence>
<name>A0A8H5AHC1_FUSOX</name>
<protein>
    <recommendedName>
        <fullName evidence="4">Azaphilone pigments biosynthesis cluster protein L N-terminal domain-containing protein</fullName>
    </recommendedName>
</protein>